<gene>
    <name evidence="1" type="ORF">TNCT_732381</name>
</gene>
<accession>A0A8X6HT29</accession>
<keyword evidence="2" id="KW-1185">Reference proteome</keyword>
<protein>
    <submittedName>
        <fullName evidence="1">Uncharacterized protein</fullName>
    </submittedName>
</protein>
<comment type="caution">
    <text evidence="1">The sequence shown here is derived from an EMBL/GenBank/DDBJ whole genome shotgun (WGS) entry which is preliminary data.</text>
</comment>
<evidence type="ECO:0000313" key="2">
    <source>
        <dbReference type="Proteomes" id="UP000887116"/>
    </source>
</evidence>
<name>A0A8X6HT29_TRICU</name>
<dbReference type="EMBL" id="BMAO01009209">
    <property type="protein sequence ID" value="GFR29353.1"/>
    <property type="molecule type" value="Genomic_DNA"/>
</dbReference>
<reference evidence="1" key="1">
    <citation type="submission" date="2020-07" db="EMBL/GenBank/DDBJ databases">
        <title>Multicomponent nature underlies the extraordinary mechanical properties of spider dragline silk.</title>
        <authorList>
            <person name="Kono N."/>
            <person name="Nakamura H."/>
            <person name="Mori M."/>
            <person name="Yoshida Y."/>
            <person name="Ohtoshi R."/>
            <person name="Malay A.D."/>
            <person name="Moran D.A.P."/>
            <person name="Tomita M."/>
            <person name="Numata K."/>
            <person name="Arakawa K."/>
        </authorList>
    </citation>
    <scope>NUCLEOTIDE SEQUENCE</scope>
</reference>
<organism evidence="1 2">
    <name type="scientific">Trichonephila clavata</name>
    <name type="common">Joro spider</name>
    <name type="synonym">Nephila clavata</name>
    <dbReference type="NCBI Taxonomy" id="2740835"/>
    <lineage>
        <taxon>Eukaryota</taxon>
        <taxon>Metazoa</taxon>
        <taxon>Ecdysozoa</taxon>
        <taxon>Arthropoda</taxon>
        <taxon>Chelicerata</taxon>
        <taxon>Arachnida</taxon>
        <taxon>Araneae</taxon>
        <taxon>Araneomorphae</taxon>
        <taxon>Entelegynae</taxon>
        <taxon>Araneoidea</taxon>
        <taxon>Nephilidae</taxon>
        <taxon>Trichonephila</taxon>
    </lineage>
</organism>
<proteinExistence type="predicted"/>
<dbReference type="Proteomes" id="UP000887116">
    <property type="component" value="Unassembled WGS sequence"/>
</dbReference>
<evidence type="ECO:0000313" key="1">
    <source>
        <dbReference type="EMBL" id="GFR29353.1"/>
    </source>
</evidence>
<dbReference type="AlphaFoldDB" id="A0A8X6HT29"/>
<sequence>MLLEIQHAISCRLWETDRMVSSCPLHPLHSRSGTDLVKMIRYRHVVQRLYRQQQYVVEHCLVRKVVETEISGMRLQLVADLRMSKVI</sequence>